<proteinExistence type="predicted"/>
<dbReference type="FunFam" id="3.30.160.60:FF:002160">
    <property type="entry name" value="Transcriptional regulator NRG1"/>
    <property type="match status" value="1"/>
</dbReference>
<dbReference type="GO" id="GO:0000978">
    <property type="term" value="F:RNA polymerase II cis-regulatory region sequence-specific DNA binding"/>
    <property type="evidence" value="ECO:0007669"/>
    <property type="project" value="TreeGrafter"/>
</dbReference>
<keyword evidence="5 8" id="KW-0863">Zinc-finger</keyword>
<organism evidence="12">
    <name type="scientific">Spathaspora passalidarum (strain NRRL Y-27907 / 11-Y1)</name>
    <dbReference type="NCBI Taxonomy" id="619300"/>
    <lineage>
        <taxon>Eukaryota</taxon>
        <taxon>Fungi</taxon>
        <taxon>Dikarya</taxon>
        <taxon>Ascomycota</taxon>
        <taxon>Saccharomycotina</taxon>
        <taxon>Pichiomycetes</taxon>
        <taxon>Debaryomycetaceae</taxon>
        <taxon>Spathaspora</taxon>
    </lineage>
</organism>
<dbReference type="GO" id="GO:0000981">
    <property type="term" value="F:DNA-binding transcription factor activity, RNA polymerase II-specific"/>
    <property type="evidence" value="ECO:0007669"/>
    <property type="project" value="TreeGrafter"/>
</dbReference>
<name>G3AVM3_SPAPN</name>
<feature type="region of interest" description="Disordered" evidence="9">
    <location>
        <begin position="224"/>
        <end position="245"/>
    </location>
</feature>
<dbReference type="GeneID" id="18874919"/>
<dbReference type="GO" id="GO:0008270">
    <property type="term" value="F:zinc ion binding"/>
    <property type="evidence" value="ECO:0007669"/>
    <property type="project" value="UniProtKB-KW"/>
</dbReference>
<feature type="compositionally biased region" description="Basic residues" evidence="9">
    <location>
        <begin position="224"/>
        <end position="236"/>
    </location>
</feature>
<dbReference type="GO" id="GO:0005634">
    <property type="term" value="C:nucleus"/>
    <property type="evidence" value="ECO:0007669"/>
    <property type="project" value="UniProtKB-SubCell"/>
</dbReference>
<dbReference type="InParanoid" id="G3AVM3"/>
<dbReference type="Pfam" id="PF00096">
    <property type="entry name" value="zf-C2H2"/>
    <property type="match status" value="1"/>
</dbReference>
<dbReference type="KEGG" id="spaa:SPAPADRAFT_63801"/>
<evidence type="ECO:0000256" key="9">
    <source>
        <dbReference type="SAM" id="MobiDB-lite"/>
    </source>
</evidence>
<reference evidence="11 12" key="1">
    <citation type="journal article" date="2011" name="Proc. Natl. Acad. Sci. U.S.A.">
        <title>Comparative genomics of xylose-fermenting fungi for enhanced biofuel production.</title>
        <authorList>
            <person name="Wohlbach D.J."/>
            <person name="Kuo A."/>
            <person name="Sato T.K."/>
            <person name="Potts K.M."/>
            <person name="Salamov A.A."/>
            <person name="LaButti K.M."/>
            <person name="Sun H."/>
            <person name="Clum A."/>
            <person name="Pangilinan J.L."/>
            <person name="Lindquist E.A."/>
            <person name="Lucas S."/>
            <person name="Lapidus A."/>
            <person name="Jin M."/>
            <person name="Gunawan C."/>
            <person name="Balan V."/>
            <person name="Dale B.E."/>
            <person name="Jeffries T.W."/>
            <person name="Zinkel R."/>
            <person name="Barry K.W."/>
            <person name="Grigoriev I.V."/>
            <person name="Gasch A.P."/>
        </authorList>
    </citation>
    <scope>NUCLEOTIDE SEQUENCE [LARGE SCALE GENOMIC DNA]</scope>
    <source>
        <strain evidence="12">NRRL Y-27907 / 11-Y1</strain>
    </source>
</reference>
<dbReference type="PROSITE" id="PS50157">
    <property type="entry name" value="ZINC_FINGER_C2H2_2"/>
    <property type="match status" value="2"/>
</dbReference>
<dbReference type="SUPFAM" id="SSF57667">
    <property type="entry name" value="beta-beta-alpha zinc fingers"/>
    <property type="match status" value="1"/>
</dbReference>
<feature type="domain" description="C2H2-type" evidence="10">
    <location>
        <begin position="174"/>
        <end position="201"/>
    </location>
</feature>
<dbReference type="FunFam" id="3.30.160.60:FF:001382">
    <property type="entry name" value="Transcriptional repressor"/>
    <property type="match status" value="1"/>
</dbReference>
<keyword evidence="4" id="KW-0677">Repeat</keyword>
<dbReference type="InterPro" id="IPR036236">
    <property type="entry name" value="Znf_C2H2_sf"/>
</dbReference>
<keyword evidence="12" id="KW-1185">Reference proteome</keyword>
<dbReference type="GO" id="GO:0000122">
    <property type="term" value="P:negative regulation of transcription by RNA polymerase II"/>
    <property type="evidence" value="ECO:0007669"/>
    <property type="project" value="UniProtKB-ARBA"/>
</dbReference>
<evidence type="ECO:0000256" key="7">
    <source>
        <dbReference type="ARBA" id="ARBA00023242"/>
    </source>
</evidence>
<evidence type="ECO:0000256" key="1">
    <source>
        <dbReference type="ARBA" id="ARBA00004123"/>
    </source>
</evidence>
<dbReference type="InterPro" id="IPR013087">
    <property type="entry name" value="Znf_C2H2_type"/>
</dbReference>
<protein>
    <recommendedName>
        <fullName evidence="10">C2H2-type domain-containing protein</fullName>
    </recommendedName>
</protein>
<evidence type="ECO:0000256" key="8">
    <source>
        <dbReference type="PROSITE-ProRule" id="PRU00042"/>
    </source>
</evidence>
<evidence type="ECO:0000256" key="5">
    <source>
        <dbReference type="ARBA" id="ARBA00022771"/>
    </source>
</evidence>
<dbReference type="GO" id="GO:0060258">
    <property type="term" value="P:negative regulation of filamentous growth"/>
    <property type="evidence" value="ECO:0007669"/>
    <property type="project" value="UniProtKB-ARBA"/>
</dbReference>
<dbReference type="PANTHER" id="PTHR14003:SF19">
    <property type="entry name" value="YY2 TRANSCRIPTION FACTOR"/>
    <property type="match status" value="1"/>
</dbReference>
<dbReference type="RefSeq" id="XP_007377954.1">
    <property type="nucleotide sequence ID" value="XM_007377892.1"/>
</dbReference>
<keyword evidence="3" id="KW-0479">Metal-binding</keyword>
<dbReference type="EMBL" id="GL996506">
    <property type="protein sequence ID" value="EGW30188.1"/>
    <property type="molecule type" value="Genomic_DNA"/>
</dbReference>
<evidence type="ECO:0000256" key="6">
    <source>
        <dbReference type="ARBA" id="ARBA00022833"/>
    </source>
</evidence>
<keyword evidence="2" id="KW-0678">Repressor</keyword>
<evidence type="ECO:0000256" key="4">
    <source>
        <dbReference type="ARBA" id="ARBA00022737"/>
    </source>
</evidence>
<dbReference type="eggNOG" id="KOG1721">
    <property type="taxonomic scope" value="Eukaryota"/>
</dbReference>
<feature type="domain" description="C2H2-type" evidence="10">
    <location>
        <begin position="202"/>
        <end position="231"/>
    </location>
</feature>
<dbReference type="PROSITE" id="PS00028">
    <property type="entry name" value="ZINC_FINGER_C2H2_1"/>
    <property type="match status" value="2"/>
</dbReference>
<comment type="subcellular location">
    <subcellularLocation>
        <location evidence="1">Nucleus</location>
    </subcellularLocation>
</comment>
<keyword evidence="6" id="KW-0862">Zinc</keyword>
<sequence>MLYGHQTFTKVPSGISNLEKLASTSLPSFNELLTSIPLPNEFRSRQSSVASSYDSSPQHPATISVPYSQTTPRLRMVQYSPSSISHASPNPPQQFMQPYAAYSYQTYMPAGYHSPWGGSINGAPPSQHIIATTMTSPTTLNGTTAFDNKIRSHSTSDLVMTGNGILVKDSKRKHVCKVCSRSFTTSGHLARHNRIHTGERKHVCPWPTCDTRFARQDNCMQHYKTHTNGKNKRSRTSKLSTKSFS</sequence>
<dbReference type="PANTHER" id="PTHR14003">
    <property type="entry name" value="TRANSCRIPTIONAL REPRESSOR PROTEIN YY"/>
    <property type="match status" value="1"/>
</dbReference>
<evidence type="ECO:0000259" key="10">
    <source>
        <dbReference type="PROSITE" id="PS50157"/>
    </source>
</evidence>
<accession>G3AVM3</accession>
<dbReference type="GO" id="GO:0000785">
    <property type="term" value="C:chromatin"/>
    <property type="evidence" value="ECO:0007669"/>
    <property type="project" value="TreeGrafter"/>
</dbReference>
<keyword evidence="7" id="KW-0539">Nucleus</keyword>
<gene>
    <name evidence="11" type="ORF">SPAPADRAFT_63801</name>
</gene>
<dbReference type="AlphaFoldDB" id="G3AVM3"/>
<dbReference type="OMA" id="HIIATTM"/>
<dbReference type="STRING" id="619300.G3AVM3"/>
<evidence type="ECO:0000313" key="12">
    <source>
        <dbReference type="Proteomes" id="UP000000709"/>
    </source>
</evidence>
<dbReference type="Proteomes" id="UP000000709">
    <property type="component" value="Unassembled WGS sequence"/>
</dbReference>
<dbReference type="Gene3D" id="3.30.160.60">
    <property type="entry name" value="Classic Zinc Finger"/>
    <property type="match status" value="2"/>
</dbReference>
<dbReference type="OrthoDB" id="6365676at2759"/>
<evidence type="ECO:0000256" key="3">
    <source>
        <dbReference type="ARBA" id="ARBA00022723"/>
    </source>
</evidence>
<dbReference type="GO" id="GO:0005667">
    <property type="term" value="C:transcription regulator complex"/>
    <property type="evidence" value="ECO:0007669"/>
    <property type="project" value="TreeGrafter"/>
</dbReference>
<evidence type="ECO:0000313" key="11">
    <source>
        <dbReference type="EMBL" id="EGW30188.1"/>
    </source>
</evidence>
<dbReference type="SMART" id="SM00355">
    <property type="entry name" value="ZnF_C2H2"/>
    <property type="match status" value="2"/>
</dbReference>
<dbReference type="HOGENOM" id="CLU_069169_0_0_1"/>
<evidence type="ECO:0000256" key="2">
    <source>
        <dbReference type="ARBA" id="ARBA00022491"/>
    </source>
</evidence>